<dbReference type="InterPro" id="IPR036163">
    <property type="entry name" value="HMA_dom_sf"/>
</dbReference>
<dbReference type="GO" id="GO:0046872">
    <property type="term" value="F:metal ion binding"/>
    <property type="evidence" value="ECO:0007669"/>
    <property type="project" value="InterPro"/>
</dbReference>
<keyword evidence="3" id="KW-1185">Reference proteome</keyword>
<evidence type="ECO:0000313" key="3">
    <source>
        <dbReference type="Proteomes" id="UP000199004"/>
    </source>
</evidence>
<feature type="domain" description="HMA" evidence="1">
    <location>
        <begin position="2"/>
        <end position="65"/>
    </location>
</feature>
<dbReference type="InterPro" id="IPR006121">
    <property type="entry name" value="HMA_dom"/>
</dbReference>
<evidence type="ECO:0000313" key="2">
    <source>
        <dbReference type="EMBL" id="SDO50965.1"/>
    </source>
</evidence>
<proteinExistence type="predicted"/>
<evidence type="ECO:0000259" key="1">
    <source>
        <dbReference type="PROSITE" id="PS50846"/>
    </source>
</evidence>
<protein>
    <submittedName>
        <fullName evidence="2">Copper chaperone CopZ</fullName>
    </submittedName>
</protein>
<sequence>MRTIGLVVGGMRCRRCVREVTARLRDVPGVETVMADTESSVVRLAGTMTVDDVLGALRGLNYPVELLGEPGHAEDS</sequence>
<dbReference type="Pfam" id="PF00403">
    <property type="entry name" value="HMA"/>
    <property type="match status" value="1"/>
</dbReference>
<dbReference type="AlphaFoldDB" id="A0A1H0K4M7"/>
<dbReference type="RefSeq" id="WP_170254377.1">
    <property type="nucleotide sequence ID" value="NZ_BKAE01000014.1"/>
</dbReference>
<dbReference type="STRING" id="1005944.SAMN05192576_4156"/>
<dbReference type="Gene3D" id="3.30.70.100">
    <property type="match status" value="1"/>
</dbReference>
<dbReference type="CDD" id="cd00371">
    <property type="entry name" value="HMA"/>
    <property type="match status" value="1"/>
</dbReference>
<reference evidence="2 3" key="1">
    <citation type="submission" date="2016-10" db="EMBL/GenBank/DDBJ databases">
        <authorList>
            <person name="de Groot N.N."/>
        </authorList>
    </citation>
    <scope>NUCLEOTIDE SEQUENCE [LARGE SCALE GENOMIC DNA]</scope>
    <source>
        <strain evidence="2 3">CGMCC 1.11147</strain>
    </source>
</reference>
<organism evidence="2 3">
    <name type="scientific">Nocardioides szechwanensis</name>
    <dbReference type="NCBI Taxonomy" id="1005944"/>
    <lineage>
        <taxon>Bacteria</taxon>
        <taxon>Bacillati</taxon>
        <taxon>Actinomycetota</taxon>
        <taxon>Actinomycetes</taxon>
        <taxon>Propionibacteriales</taxon>
        <taxon>Nocardioidaceae</taxon>
        <taxon>Nocardioides</taxon>
    </lineage>
</organism>
<name>A0A1H0K4M7_9ACTN</name>
<dbReference type="Proteomes" id="UP000199004">
    <property type="component" value="Unassembled WGS sequence"/>
</dbReference>
<dbReference type="EMBL" id="FNIC01000009">
    <property type="protein sequence ID" value="SDO50965.1"/>
    <property type="molecule type" value="Genomic_DNA"/>
</dbReference>
<gene>
    <name evidence="2" type="ORF">SAMN05192576_4156</name>
</gene>
<dbReference type="SUPFAM" id="SSF55008">
    <property type="entry name" value="HMA, heavy metal-associated domain"/>
    <property type="match status" value="1"/>
</dbReference>
<dbReference type="PROSITE" id="PS50846">
    <property type="entry name" value="HMA_2"/>
    <property type="match status" value="1"/>
</dbReference>
<accession>A0A1H0K4M7</accession>